<dbReference type="InterPro" id="IPR016167">
    <property type="entry name" value="FAD-bd_PCMH_sub1"/>
</dbReference>
<evidence type="ECO:0000256" key="2">
    <source>
        <dbReference type="ARBA" id="ARBA00023002"/>
    </source>
</evidence>
<dbReference type="InterPro" id="IPR010031">
    <property type="entry name" value="FAD_lactone_oxidase-like"/>
</dbReference>
<dbReference type="InterPro" id="IPR007173">
    <property type="entry name" value="ALO_C"/>
</dbReference>
<dbReference type="EMBL" id="SDMK01000001">
    <property type="protein sequence ID" value="RXS97159.1"/>
    <property type="molecule type" value="Genomic_DNA"/>
</dbReference>
<dbReference type="GO" id="GO:0080049">
    <property type="term" value="F:L-gulono-1,4-lactone dehydrogenase activity"/>
    <property type="evidence" value="ECO:0007669"/>
    <property type="project" value="TreeGrafter"/>
</dbReference>
<dbReference type="Gene3D" id="3.30.70.2530">
    <property type="match status" value="1"/>
</dbReference>
<dbReference type="InterPro" id="IPR036318">
    <property type="entry name" value="FAD-bd_PCMH-like_sf"/>
</dbReference>
<proteinExistence type="predicted"/>
<evidence type="ECO:0000259" key="3">
    <source>
        <dbReference type="PROSITE" id="PS51387"/>
    </source>
</evidence>
<keyword evidence="2" id="KW-0560">Oxidoreductase</keyword>
<dbReference type="Gene3D" id="3.30.70.2520">
    <property type="match status" value="1"/>
</dbReference>
<comment type="caution">
    <text evidence="4">The sequence shown here is derived from an EMBL/GenBank/DDBJ whole genome shotgun (WGS) entry which is preliminary data.</text>
</comment>
<dbReference type="Gene3D" id="3.30.43.10">
    <property type="entry name" value="Uridine Diphospho-n-acetylenolpyruvylglucosamine Reductase, domain 2"/>
    <property type="match status" value="1"/>
</dbReference>
<dbReference type="SUPFAM" id="SSF56176">
    <property type="entry name" value="FAD-binding/transporter-associated domain-like"/>
    <property type="match status" value="1"/>
</dbReference>
<organism evidence="4 5">
    <name type="scientific">Silvibacterium dinghuense</name>
    <dbReference type="NCBI Taxonomy" id="1560006"/>
    <lineage>
        <taxon>Bacteria</taxon>
        <taxon>Pseudomonadati</taxon>
        <taxon>Acidobacteriota</taxon>
        <taxon>Terriglobia</taxon>
        <taxon>Terriglobales</taxon>
        <taxon>Acidobacteriaceae</taxon>
        <taxon>Silvibacterium</taxon>
    </lineage>
</organism>
<keyword evidence="1" id="KW-0285">Flavoprotein</keyword>
<keyword evidence="1" id="KW-0274">FAD</keyword>
<gene>
    <name evidence="4" type="ORF">ESZ00_04375</name>
</gene>
<evidence type="ECO:0000313" key="4">
    <source>
        <dbReference type="EMBL" id="RXS97159.1"/>
    </source>
</evidence>
<dbReference type="Proteomes" id="UP000290253">
    <property type="component" value="Unassembled WGS sequence"/>
</dbReference>
<dbReference type="Pfam" id="PF04030">
    <property type="entry name" value="ALO"/>
    <property type="match status" value="1"/>
</dbReference>
<dbReference type="Pfam" id="PF01565">
    <property type="entry name" value="FAD_binding_4"/>
    <property type="match status" value="1"/>
</dbReference>
<dbReference type="AlphaFoldDB" id="A0A4Q1SIE7"/>
<keyword evidence="5" id="KW-1185">Reference proteome</keyword>
<dbReference type="RefSeq" id="WP_129206939.1">
    <property type="nucleotide sequence ID" value="NZ_BMGU01000001.1"/>
</dbReference>
<reference evidence="4 5" key="1">
    <citation type="journal article" date="2016" name="Int. J. Syst. Evol. Microbiol.">
        <title>Acidipila dinghuensis sp. nov., an acidobacterium isolated from forest soil.</title>
        <authorList>
            <person name="Jiang Y.W."/>
            <person name="Wang J."/>
            <person name="Chen M.H."/>
            <person name="Lv Y.Y."/>
            <person name="Qiu L.H."/>
        </authorList>
    </citation>
    <scope>NUCLEOTIDE SEQUENCE [LARGE SCALE GENOMIC DNA]</scope>
    <source>
        <strain evidence="4 5">DHOF10</strain>
    </source>
</reference>
<dbReference type="InterPro" id="IPR016171">
    <property type="entry name" value="Vanillyl_alc_oxidase_C-sub2"/>
</dbReference>
<dbReference type="InterPro" id="IPR016166">
    <property type="entry name" value="FAD-bd_PCMH"/>
</dbReference>
<dbReference type="Gene3D" id="1.10.45.10">
    <property type="entry name" value="Vanillyl-alcohol Oxidase, Chain A, domain 4"/>
    <property type="match status" value="1"/>
</dbReference>
<evidence type="ECO:0000313" key="5">
    <source>
        <dbReference type="Proteomes" id="UP000290253"/>
    </source>
</evidence>
<evidence type="ECO:0000256" key="1">
    <source>
        <dbReference type="ARBA" id="ARBA00022827"/>
    </source>
</evidence>
<dbReference type="GO" id="GO:0016020">
    <property type="term" value="C:membrane"/>
    <property type="evidence" value="ECO:0007669"/>
    <property type="project" value="InterPro"/>
</dbReference>
<dbReference type="InterPro" id="IPR016169">
    <property type="entry name" value="FAD-bd_PCMH_sub2"/>
</dbReference>
<dbReference type="PIRSF" id="PIRSF000136">
    <property type="entry name" value="LGO_GLO"/>
    <property type="match status" value="1"/>
</dbReference>
<dbReference type="PROSITE" id="PS51387">
    <property type="entry name" value="FAD_PCMH"/>
    <property type="match status" value="1"/>
</dbReference>
<dbReference type="Gene3D" id="3.30.465.10">
    <property type="match status" value="1"/>
</dbReference>
<accession>A0A4Q1SIE7</accession>
<dbReference type="PANTHER" id="PTHR43762:SF1">
    <property type="entry name" value="D-ARABINONO-1,4-LACTONE OXIDASE"/>
    <property type="match status" value="1"/>
</dbReference>
<protein>
    <submittedName>
        <fullName evidence="4">FAD-binding protein</fullName>
    </submittedName>
</protein>
<sequence length="448" mass="49559">MNKREFLKVSGAAAAGTVVSRMLKAEKTLAAHRTNWAGNIEYSTDQLFIPSSVDEARETIRAASKIRALGARHCFNRIADSTAAQISLEKLESMELNETAKTVTVGGGVRYGKLAPWLDAKGYAVHNLASLPHVTVAGACATATHGSGNENRNLSSAVEGFELITADGQLHSFSREKDGGNRFDGMVVALGSVGVQASTTVHVVPSFQVAQKVYLDLSFDRLEHDLDAIFGSAYSVSLFTDWQQNRATQVWLKRKVEGGQIRFEDEFHGAKAATVKVHPILGHDATPCTEQLGVPGPWYERLPHFKMAFTPSSGNEIQTEYFVPREHGYEAIRAVEKLKDKITPHLFITELRTVAADDLWLSMAYRRPSLAIHFTWKPEIEAVHAVLPEIEQALAPFQPRPHWGKVFTLAPEKIDAQYPRMAEFRALAAQLDPHGKFRNAFLDREVFG</sequence>
<dbReference type="OrthoDB" id="9800184at2"/>
<dbReference type="GO" id="GO:0003885">
    <property type="term" value="F:D-arabinono-1,4-lactone oxidase activity"/>
    <property type="evidence" value="ECO:0007669"/>
    <property type="project" value="InterPro"/>
</dbReference>
<feature type="domain" description="FAD-binding PCMH-type" evidence="3">
    <location>
        <begin position="40"/>
        <end position="206"/>
    </location>
</feature>
<dbReference type="InterPro" id="IPR006094">
    <property type="entry name" value="Oxid_FAD_bind_N"/>
</dbReference>
<dbReference type="PANTHER" id="PTHR43762">
    <property type="entry name" value="L-GULONOLACTONE OXIDASE"/>
    <property type="match status" value="1"/>
</dbReference>
<dbReference type="GO" id="GO:0071949">
    <property type="term" value="F:FAD binding"/>
    <property type="evidence" value="ECO:0007669"/>
    <property type="project" value="InterPro"/>
</dbReference>
<name>A0A4Q1SIE7_9BACT</name>